<comment type="caution">
    <text evidence="1">The sequence shown here is derived from an EMBL/GenBank/DDBJ whole genome shotgun (WGS) entry which is preliminary data.</text>
</comment>
<dbReference type="PANTHER" id="PTHR42999">
    <property type="entry name" value="ANTIBIOTIC RESISTANCE PROTEIN MCBG"/>
    <property type="match status" value="1"/>
</dbReference>
<dbReference type="Proteomes" id="UP000451233">
    <property type="component" value="Unassembled WGS sequence"/>
</dbReference>
<organism evidence="1 2">
    <name type="scientific">Hufsiella ginkgonis</name>
    <dbReference type="NCBI Taxonomy" id="2695274"/>
    <lineage>
        <taxon>Bacteria</taxon>
        <taxon>Pseudomonadati</taxon>
        <taxon>Bacteroidota</taxon>
        <taxon>Sphingobacteriia</taxon>
        <taxon>Sphingobacteriales</taxon>
        <taxon>Sphingobacteriaceae</taxon>
        <taxon>Hufsiella</taxon>
    </lineage>
</organism>
<dbReference type="SUPFAM" id="SSF141571">
    <property type="entry name" value="Pentapeptide repeat-like"/>
    <property type="match status" value="1"/>
</dbReference>
<dbReference type="Gene3D" id="2.160.20.80">
    <property type="entry name" value="E3 ubiquitin-protein ligase SopA"/>
    <property type="match status" value="1"/>
</dbReference>
<dbReference type="RefSeq" id="WP_160906990.1">
    <property type="nucleotide sequence ID" value="NZ_WVHS01000002.1"/>
</dbReference>
<evidence type="ECO:0000313" key="2">
    <source>
        <dbReference type="Proteomes" id="UP000451233"/>
    </source>
</evidence>
<dbReference type="PANTHER" id="PTHR42999:SF1">
    <property type="entry name" value="PENTAPEPTIDE REPEAT-CONTAINING PROTEIN"/>
    <property type="match status" value="1"/>
</dbReference>
<accession>A0A7K1XYK5</accession>
<evidence type="ECO:0000313" key="1">
    <source>
        <dbReference type="EMBL" id="MXV16033.1"/>
    </source>
</evidence>
<sequence length="195" mass="22273">MEEKEDILHEGKRFTDVDYSGKKLADREFVRCIFERCDFSNSDLGDADFVDCEFRGCNFSMAKLQGAGLSNTWFAGCKLMGVDFSTCNKFLFSFTFEDCILDYSTFVRTKIKGTKFKNTSLKQVDFEGTDLTAVSFSHCDLADATFVNSILEKTDFSTARNFTIDPDVNRMKKAKFAYRDLAGLLGKYQLDIRYD</sequence>
<gene>
    <name evidence="1" type="ORF">GS398_12025</name>
</gene>
<dbReference type="Pfam" id="PF00805">
    <property type="entry name" value="Pentapeptide"/>
    <property type="match status" value="1"/>
</dbReference>
<dbReference type="InterPro" id="IPR001646">
    <property type="entry name" value="5peptide_repeat"/>
</dbReference>
<keyword evidence="2" id="KW-1185">Reference proteome</keyword>
<dbReference type="Pfam" id="PF13599">
    <property type="entry name" value="Pentapeptide_4"/>
    <property type="match status" value="1"/>
</dbReference>
<protein>
    <submittedName>
        <fullName evidence="1">Pentapeptide repeat-containing protein</fullName>
    </submittedName>
</protein>
<proteinExistence type="predicted"/>
<dbReference type="InterPro" id="IPR052949">
    <property type="entry name" value="PA_immunity-related"/>
</dbReference>
<dbReference type="EMBL" id="WVHS01000002">
    <property type="protein sequence ID" value="MXV16033.1"/>
    <property type="molecule type" value="Genomic_DNA"/>
</dbReference>
<reference evidence="1 2" key="1">
    <citation type="submission" date="2019-11" db="EMBL/GenBank/DDBJ databases">
        <title>Pedobacter sp. HMF7056 Genome sequencing and assembly.</title>
        <authorList>
            <person name="Kang H."/>
            <person name="Kim H."/>
            <person name="Joh K."/>
        </authorList>
    </citation>
    <scope>NUCLEOTIDE SEQUENCE [LARGE SCALE GENOMIC DNA]</scope>
    <source>
        <strain evidence="1 2">HMF7056</strain>
    </source>
</reference>
<name>A0A7K1XYK5_9SPHI</name>
<dbReference type="AlphaFoldDB" id="A0A7K1XYK5"/>